<keyword evidence="4" id="KW-1185">Reference proteome</keyword>
<dbReference type="KEGG" id="tva:4752272"/>
<dbReference type="InterPro" id="IPR001487">
    <property type="entry name" value="Bromodomain"/>
</dbReference>
<dbReference type="Proteomes" id="UP000001542">
    <property type="component" value="Unassembled WGS sequence"/>
</dbReference>
<evidence type="ECO:0000313" key="3">
    <source>
        <dbReference type="EMBL" id="EAX94536.1"/>
    </source>
</evidence>
<protein>
    <recommendedName>
        <fullName evidence="2">Bromo domain-containing protein</fullName>
    </recommendedName>
</protein>
<dbReference type="EMBL" id="DS113852">
    <property type="protein sequence ID" value="EAX94536.1"/>
    <property type="molecule type" value="Genomic_DNA"/>
</dbReference>
<sequence length="225" mass="26592">MKCAEVKICLEVLDNLMKRPILKLFLPRQTHSNENYIDENKLTFDKIKDKLFCLEYNHVNDFVNDVHAIFESYKEIAKDLFRELSLSDLETEFNEEMKEKFVIDNNTSFDAKCSKLVTLLKNPPDNFIQIAQRIHDKDYKPIYQTISFDKLEDLSLSIKNCENPRITKGVISIIRAFQEFDEFTQLQDFHIKMNDLPVQCLHLLNNYVQEQFKVEGIPYPLRSIS</sequence>
<dbReference type="InterPro" id="IPR036427">
    <property type="entry name" value="Bromodomain-like_sf"/>
</dbReference>
<dbReference type="RefSeq" id="XP_001307466.1">
    <property type="nucleotide sequence ID" value="XM_001307465.1"/>
</dbReference>
<keyword evidence="1" id="KW-0103">Bromodomain</keyword>
<dbReference type="SMR" id="A2FKN8"/>
<accession>A2FKN8</accession>
<gene>
    <name evidence="3" type="ORF">TVAG_429780</name>
</gene>
<dbReference type="Gene3D" id="1.20.920.10">
    <property type="entry name" value="Bromodomain-like"/>
    <property type="match status" value="1"/>
</dbReference>
<dbReference type="OrthoDB" id="10644292at2759"/>
<evidence type="ECO:0000259" key="2">
    <source>
        <dbReference type="Pfam" id="PF00439"/>
    </source>
</evidence>
<dbReference type="InParanoid" id="A2FKN8"/>
<dbReference type="AlphaFoldDB" id="A2FKN8"/>
<reference evidence="3" key="1">
    <citation type="submission" date="2006-10" db="EMBL/GenBank/DDBJ databases">
        <authorList>
            <person name="Amadeo P."/>
            <person name="Zhao Q."/>
            <person name="Wortman J."/>
            <person name="Fraser-Liggett C."/>
            <person name="Carlton J."/>
        </authorList>
    </citation>
    <scope>NUCLEOTIDE SEQUENCE</scope>
    <source>
        <strain evidence="3">G3</strain>
    </source>
</reference>
<organism evidence="3 4">
    <name type="scientific">Trichomonas vaginalis (strain ATCC PRA-98 / G3)</name>
    <dbReference type="NCBI Taxonomy" id="412133"/>
    <lineage>
        <taxon>Eukaryota</taxon>
        <taxon>Metamonada</taxon>
        <taxon>Parabasalia</taxon>
        <taxon>Trichomonadida</taxon>
        <taxon>Trichomonadidae</taxon>
        <taxon>Trichomonas</taxon>
    </lineage>
</organism>
<proteinExistence type="predicted"/>
<evidence type="ECO:0000313" key="4">
    <source>
        <dbReference type="Proteomes" id="UP000001542"/>
    </source>
</evidence>
<feature type="domain" description="Bromo" evidence="2">
    <location>
        <begin position="9"/>
        <end position="71"/>
    </location>
</feature>
<evidence type="ECO:0000256" key="1">
    <source>
        <dbReference type="ARBA" id="ARBA00023117"/>
    </source>
</evidence>
<dbReference type="SUPFAM" id="SSF47370">
    <property type="entry name" value="Bromodomain"/>
    <property type="match status" value="1"/>
</dbReference>
<reference evidence="3" key="2">
    <citation type="journal article" date="2007" name="Science">
        <title>Draft genome sequence of the sexually transmitted pathogen Trichomonas vaginalis.</title>
        <authorList>
            <person name="Carlton J.M."/>
            <person name="Hirt R.P."/>
            <person name="Silva J.C."/>
            <person name="Delcher A.L."/>
            <person name="Schatz M."/>
            <person name="Zhao Q."/>
            <person name="Wortman J.R."/>
            <person name="Bidwell S.L."/>
            <person name="Alsmark U.C.M."/>
            <person name="Besteiro S."/>
            <person name="Sicheritz-Ponten T."/>
            <person name="Noel C.J."/>
            <person name="Dacks J.B."/>
            <person name="Foster P.G."/>
            <person name="Simillion C."/>
            <person name="Van de Peer Y."/>
            <person name="Miranda-Saavedra D."/>
            <person name="Barton G.J."/>
            <person name="Westrop G.D."/>
            <person name="Mueller S."/>
            <person name="Dessi D."/>
            <person name="Fiori P.L."/>
            <person name="Ren Q."/>
            <person name="Paulsen I."/>
            <person name="Zhang H."/>
            <person name="Bastida-Corcuera F.D."/>
            <person name="Simoes-Barbosa A."/>
            <person name="Brown M.T."/>
            <person name="Hayes R.D."/>
            <person name="Mukherjee M."/>
            <person name="Okumura C.Y."/>
            <person name="Schneider R."/>
            <person name="Smith A.J."/>
            <person name="Vanacova S."/>
            <person name="Villalvazo M."/>
            <person name="Haas B.J."/>
            <person name="Pertea M."/>
            <person name="Feldblyum T.V."/>
            <person name="Utterback T.R."/>
            <person name="Shu C.L."/>
            <person name="Osoegawa K."/>
            <person name="de Jong P.J."/>
            <person name="Hrdy I."/>
            <person name="Horvathova L."/>
            <person name="Zubacova Z."/>
            <person name="Dolezal P."/>
            <person name="Malik S.B."/>
            <person name="Logsdon J.M. Jr."/>
            <person name="Henze K."/>
            <person name="Gupta A."/>
            <person name="Wang C.C."/>
            <person name="Dunne R.L."/>
            <person name="Upcroft J.A."/>
            <person name="Upcroft P."/>
            <person name="White O."/>
            <person name="Salzberg S.L."/>
            <person name="Tang P."/>
            <person name="Chiu C.-H."/>
            <person name="Lee Y.-S."/>
            <person name="Embley T.M."/>
            <person name="Coombs G.H."/>
            <person name="Mottram J.C."/>
            <person name="Tachezy J."/>
            <person name="Fraser-Liggett C.M."/>
            <person name="Johnson P.J."/>
        </authorList>
    </citation>
    <scope>NUCLEOTIDE SEQUENCE [LARGE SCALE GENOMIC DNA]</scope>
    <source>
        <strain evidence="3">G3</strain>
    </source>
</reference>
<dbReference type="Pfam" id="PF00439">
    <property type="entry name" value="Bromodomain"/>
    <property type="match status" value="1"/>
</dbReference>
<dbReference type="VEuPathDB" id="TrichDB:TVAG_429780"/>
<dbReference type="VEuPathDB" id="TrichDB:TVAGG3_0403270"/>
<name>A2FKN8_TRIV3</name>